<comment type="caution">
    <text evidence="1">The sequence shown here is derived from an EMBL/GenBank/DDBJ whole genome shotgun (WGS) entry which is preliminary data.</text>
</comment>
<proteinExistence type="predicted"/>
<evidence type="ECO:0000313" key="2">
    <source>
        <dbReference type="Proteomes" id="UP000499080"/>
    </source>
</evidence>
<name>A0A4Y2RZ48_ARAVE</name>
<keyword evidence="2" id="KW-1185">Reference proteome</keyword>
<organism evidence="1 2">
    <name type="scientific">Araneus ventricosus</name>
    <name type="common">Orbweaver spider</name>
    <name type="synonym">Epeira ventricosa</name>
    <dbReference type="NCBI Taxonomy" id="182803"/>
    <lineage>
        <taxon>Eukaryota</taxon>
        <taxon>Metazoa</taxon>
        <taxon>Ecdysozoa</taxon>
        <taxon>Arthropoda</taxon>
        <taxon>Chelicerata</taxon>
        <taxon>Arachnida</taxon>
        <taxon>Araneae</taxon>
        <taxon>Araneomorphae</taxon>
        <taxon>Entelegynae</taxon>
        <taxon>Araneoidea</taxon>
        <taxon>Araneidae</taxon>
        <taxon>Araneus</taxon>
    </lineage>
</organism>
<evidence type="ECO:0000313" key="1">
    <source>
        <dbReference type="EMBL" id="GBN81138.1"/>
    </source>
</evidence>
<accession>A0A4Y2RZ48</accession>
<dbReference type="EMBL" id="BGPR01019161">
    <property type="protein sequence ID" value="GBN81138.1"/>
    <property type="molecule type" value="Genomic_DNA"/>
</dbReference>
<gene>
    <name evidence="1" type="ORF">AVEN_19187_1</name>
</gene>
<protein>
    <submittedName>
        <fullName evidence="1">Uncharacterized protein</fullName>
    </submittedName>
</protein>
<dbReference type="AlphaFoldDB" id="A0A4Y2RZ48"/>
<dbReference type="Proteomes" id="UP000499080">
    <property type="component" value="Unassembled WGS sequence"/>
</dbReference>
<sequence length="116" mass="13118">MCLKAPTQETKWSYQNISKRKRPISPPSVASRNRLPEALSSIYPKFLLWLSFLSTSYPQKTQLTRLISRKFSPSKDIHAPKSSLIGLVRNAHAPTYFAIGPSPTVFTLPLVKPTHR</sequence>
<reference evidence="1 2" key="1">
    <citation type="journal article" date="2019" name="Sci. Rep.">
        <title>Orb-weaving spider Araneus ventricosus genome elucidates the spidroin gene catalogue.</title>
        <authorList>
            <person name="Kono N."/>
            <person name="Nakamura H."/>
            <person name="Ohtoshi R."/>
            <person name="Moran D.A.P."/>
            <person name="Shinohara A."/>
            <person name="Yoshida Y."/>
            <person name="Fujiwara M."/>
            <person name="Mori M."/>
            <person name="Tomita M."/>
            <person name="Arakawa K."/>
        </authorList>
    </citation>
    <scope>NUCLEOTIDE SEQUENCE [LARGE SCALE GENOMIC DNA]</scope>
</reference>